<gene>
    <name evidence="1" type="ORF">MOMUL_12150</name>
</gene>
<evidence type="ECO:0000313" key="1">
    <source>
        <dbReference type="EMBL" id="KYH32613.1"/>
    </source>
</evidence>
<dbReference type="AlphaFoldDB" id="A0A151AYI3"/>
<sequence length="42" mass="4805">MDGRQSAPGRPESNQDWVDRLQWLGIKVEEPREKGEDHSATV</sequence>
<dbReference type="RefSeq" id="WP_269085190.1">
    <property type="nucleotide sequence ID" value="NZ_LTBC01000003.1"/>
</dbReference>
<proteinExistence type="predicted"/>
<dbReference type="EMBL" id="LTBC01000003">
    <property type="protein sequence ID" value="KYH32613.1"/>
    <property type="molecule type" value="Genomic_DNA"/>
</dbReference>
<comment type="caution">
    <text evidence="1">The sequence shown here is derived from an EMBL/GenBank/DDBJ whole genome shotgun (WGS) entry which is preliminary data.</text>
</comment>
<reference evidence="1 2" key="1">
    <citation type="submission" date="2016-02" db="EMBL/GenBank/DDBJ databases">
        <title>Genome sequence of Moorella mulderi DSM 14980.</title>
        <authorList>
            <person name="Poehlein A."/>
            <person name="Daniel R."/>
        </authorList>
    </citation>
    <scope>NUCLEOTIDE SEQUENCE [LARGE SCALE GENOMIC DNA]</scope>
    <source>
        <strain evidence="1 2">DSM 14980</strain>
    </source>
</reference>
<keyword evidence="2" id="KW-1185">Reference proteome</keyword>
<dbReference type="Proteomes" id="UP000075670">
    <property type="component" value="Unassembled WGS sequence"/>
</dbReference>
<evidence type="ECO:0000313" key="2">
    <source>
        <dbReference type="Proteomes" id="UP000075670"/>
    </source>
</evidence>
<name>A0A151AYI3_9FIRM</name>
<dbReference type="PATRIC" id="fig|1122241.3.peg.1276"/>
<organism evidence="1 2">
    <name type="scientific">Moorella mulderi DSM 14980</name>
    <dbReference type="NCBI Taxonomy" id="1122241"/>
    <lineage>
        <taxon>Bacteria</taxon>
        <taxon>Bacillati</taxon>
        <taxon>Bacillota</taxon>
        <taxon>Clostridia</taxon>
        <taxon>Neomoorellales</taxon>
        <taxon>Neomoorellaceae</taxon>
        <taxon>Neomoorella</taxon>
    </lineage>
</organism>
<protein>
    <submittedName>
        <fullName evidence="1">Uncharacterized protein</fullName>
    </submittedName>
</protein>
<accession>A0A151AYI3</accession>